<dbReference type="AlphaFoldDB" id="A0AAQ3CPC0"/>
<dbReference type="EMBL" id="CP117146">
    <property type="protein sequence ID" value="WEG86391.1"/>
    <property type="molecule type" value="Genomic_DNA"/>
</dbReference>
<evidence type="ECO:0000313" key="1">
    <source>
        <dbReference type="EMBL" id="WEG86391.1"/>
    </source>
</evidence>
<evidence type="ECO:0000313" key="2">
    <source>
        <dbReference type="Proteomes" id="UP000291995"/>
    </source>
</evidence>
<accession>A0AAQ3CPC0</accession>
<reference evidence="1" key="1">
    <citation type="submission" date="2022-12" db="EMBL/GenBank/DDBJ databases">
        <title>B. miyamotoi WGS.</title>
        <authorList>
            <person name="Kuleshov K.V."/>
            <person name="Hoornstra D."/>
            <person name="Hovius J.W."/>
            <person name="Platonov A.E."/>
            <person name="Telford S.R. III."/>
        </authorList>
    </citation>
    <scope>NUCLEOTIDE SEQUENCE</scope>
    <source>
        <strain evidence="1">Yekat-76</strain>
        <plasmid evidence="1">pYekat-76-lp24-1</plasmid>
    </source>
</reference>
<sequence length="60" mass="7501">MRKVVFLLLLYLTKFNYFGMNRKNEARNNEKKKNIKCDKKELYRKGGELKWRKEARERIY</sequence>
<protein>
    <submittedName>
        <fullName evidence="1">Uncharacterized protein</fullName>
    </submittedName>
</protein>
<dbReference type="Proteomes" id="UP000291995">
    <property type="component" value="Plasmid pYekat-76-lp24-1"/>
</dbReference>
<proteinExistence type="predicted"/>
<dbReference type="RefSeq" id="WP_025444449.1">
    <property type="nucleotide sequence ID" value="NZ_CP024208.2"/>
</dbReference>
<keyword evidence="1" id="KW-0614">Plasmid</keyword>
<gene>
    <name evidence="1" type="ORF">EZU67_007875</name>
</gene>
<organism evidence="1 2">
    <name type="scientific">Borrelia miyamotoi</name>
    <dbReference type="NCBI Taxonomy" id="47466"/>
    <lineage>
        <taxon>Bacteria</taxon>
        <taxon>Pseudomonadati</taxon>
        <taxon>Spirochaetota</taxon>
        <taxon>Spirochaetia</taxon>
        <taxon>Spirochaetales</taxon>
        <taxon>Borreliaceae</taxon>
        <taxon>Borrelia</taxon>
    </lineage>
</organism>
<geneLocation type="plasmid" evidence="1 2">
    <name>pYekat-76-lp24-1</name>
</geneLocation>
<name>A0AAQ3CPC0_9SPIR</name>